<reference evidence="3 4" key="1">
    <citation type="journal article" date="2021" name="BMC Genomics">
        <title>Telomere-to-telomere genome assembly of asparaginase-producing Trichoderma simmonsii.</title>
        <authorList>
            <person name="Chung D."/>
            <person name="Kwon Y.M."/>
            <person name="Yang Y."/>
        </authorList>
    </citation>
    <scope>NUCLEOTIDE SEQUENCE [LARGE SCALE GENOMIC DNA]</scope>
    <source>
        <strain evidence="3 4">GH-Sj1</strain>
    </source>
</reference>
<sequence>MEELLPGRVGLLEVYPHDGLSTDDHHYPDDDLSTTDIDIIAIHGLDTSAPTTWEYRSQNGQTINWLRDRDMLPAAVPRACLMLYNWPAKFYTNAVDLTLHDLAEGLWLDIHGRRCQRREPVHRPILFIASCFGGLVIAKALHSAASKTSTYSYLRDATVGIVFLGTPFNGTPMQRQAQWLVAYGNIRREETSRALVENLAGEETNAHLKELIDDFAISVNSANFSIPIHCFYETQKTNLAKKALPASLAKYMHYNRFIVDKNSASLRGFQSTYLNCTHVMMNKFAPGTNEYDRVRNVVVGFVENSRNVLAKRNPAYDGIVLLDDLVQWALKCQPLLDWRSGRHHLRKIFLSSSQNFENLETRHSFASPVSLDHPTWFTHTSPYVSWYRELQGVLWHRSEVGDQSSPLIYVAKSIEAACTNLKALYFSGLDAQTTEVLLGTKPPSYTHPNLVFETLLAQYFHIIKNDASELKGSLKILTDNGNDLDDLKKMIATGWMSPSLDVSRVLRQLLFLPRDTKFMLIIDNADFISTPNFLAKFLDTCSKRMPVLISGTSAIGIDRYIPEARIVDKNTEYTECLESLRFAAIHLRRDKVASADEGTNDWIFAHDAYKEFQSEDSGVLWIEGKAGSGKSVLAKSLLQKLQSLPNANSTANLENIVVDWFYSRRDGEITMAHSSMLRSIVYKVFKDSQETFNCCKACYQERQLQPDGSSGEWSLDDLQCIIKSIVSSSMPIICILDGLDESAAIEKFQRTRETILRNLIELALIPSSRIKFIMLSRPAPDIIMRFNSHVESTTPSKKCHKIILQHENRQTILRIIDNGLVAIKKGMESLDSWDEDNSNNEDPMPLDEIFEEVPLDAMNGIRTHLANNAKGVILWVTLIIDQLMQHCRTGGITLEELEKLLHSLPHDLMEYYEYMVKELEQKLDKDQLARSRKALMWVSGTSFVRALTIQELWDALAIPEDVQKALQSQKDYRQATGSYFKTWAGFRSILYTWCGPFIEVMRDTTRRYGPRDDRDHVEPHYVVQLLHQTVKDFLADEKTSSTLRFQTSDAIQFVLGSTQVHLQIVLPQDITAYTQFRRDHDKEDFMDNLINYLNNKWLLRFSLEVFKKRYPWGKAMPEVWRRIWDQINTWYEYIASTNRAEEFVLSACLNGKDVALQNMLHLSISSFRNLRWSEIRDQCLDGALVAAARIDSPALVRKLRNYKNVWDRASELREKAIRQGKLQLAAALGTENYNPERNLELEMALGDSSAVGALQYDLVSSIFGLRRLMASDRARQYGVQRCVEDEAPVKDREKTEQCVDKLLTFINARKYAYRV</sequence>
<proteinExistence type="predicted"/>
<evidence type="ECO:0000313" key="4">
    <source>
        <dbReference type="Proteomes" id="UP000826661"/>
    </source>
</evidence>
<dbReference type="InterPro" id="IPR027417">
    <property type="entry name" value="P-loop_NTPase"/>
</dbReference>
<organism evidence="3 4">
    <name type="scientific">Trichoderma simmonsii</name>
    <dbReference type="NCBI Taxonomy" id="1491479"/>
    <lineage>
        <taxon>Eukaryota</taxon>
        <taxon>Fungi</taxon>
        <taxon>Dikarya</taxon>
        <taxon>Ascomycota</taxon>
        <taxon>Pezizomycotina</taxon>
        <taxon>Sordariomycetes</taxon>
        <taxon>Hypocreomycetidae</taxon>
        <taxon>Hypocreales</taxon>
        <taxon>Hypocreaceae</taxon>
        <taxon>Trichoderma</taxon>
    </lineage>
</organism>
<dbReference type="Gene3D" id="3.40.50.1820">
    <property type="entry name" value="alpha/beta hydrolase"/>
    <property type="match status" value="1"/>
</dbReference>
<name>A0A8G0LCL9_9HYPO</name>
<accession>A0A8G0LCL9</accession>
<evidence type="ECO:0000256" key="1">
    <source>
        <dbReference type="ARBA" id="ARBA00022737"/>
    </source>
</evidence>
<feature type="domain" description="Nephrocystin 3-like N-terminal" evidence="2">
    <location>
        <begin position="598"/>
        <end position="777"/>
    </location>
</feature>
<keyword evidence="1" id="KW-0677">Repeat</keyword>
<gene>
    <name evidence="3" type="ORF">H0G86_006994</name>
</gene>
<dbReference type="Gene3D" id="3.40.50.300">
    <property type="entry name" value="P-loop containing nucleotide triphosphate hydrolases"/>
    <property type="match status" value="1"/>
</dbReference>
<keyword evidence="4" id="KW-1185">Reference proteome</keyword>
<dbReference type="Proteomes" id="UP000826661">
    <property type="component" value="Chromosome III"/>
</dbReference>
<dbReference type="InterPro" id="IPR056884">
    <property type="entry name" value="NPHP3-like_N"/>
</dbReference>
<evidence type="ECO:0000259" key="2">
    <source>
        <dbReference type="Pfam" id="PF24883"/>
    </source>
</evidence>
<dbReference type="PANTHER" id="PTHR10039:SF5">
    <property type="entry name" value="NACHT DOMAIN-CONTAINING PROTEIN"/>
    <property type="match status" value="1"/>
</dbReference>
<dbReference type="EMBL" id="CP075866">
    <property type="protein sequence ID" value="QYS99877.1"/>
    <property type="molecule type" value="Genomic_DNA"/>
</dbReference>
<dbReference type="Pfam" id="PF24883">
    <property type="entry name" value="NPHP3_N"/>
    <property type="match status" value="1"/>
</dbReference>
<dbReference type="InterPro" id="IPR029058">
    <property type="entry name" value="AB_hydrolase_fold"/>
</dbReference>
<protein>
    <submittedName>
        <fullName evidence="3">NACHT domain-containing protein</fullName>
    </submittedName>
</protein>
<evidence type="ECO:0000313" key="3">
    <source>
        <dbReference type="EMBL" id="QYS99877.1"/>
    </source>
</evidence>
<dbReference type="PANTHER" id="PTHR10039">
    <property type="entry name" value="AMELOGENIN"/>
    <property type="match status" value="1"/>
</dbReference>
<dbReference type="SUPFAM" id="SSF52540">
    <property type="entry name" value="P-loop containing nucleoside triphosphate hydrolases"/>
    <property type="match status" value="1"/>
</dbReference>
<dbReference type="SUPFAM" id="SSF53474">
    <property type="entry name" value="alpha/beta-Hydrolases"/>
    <property type="match status" value="1"/>
</dbReference>